<evidence type="ECO:0000256" key="5">
    <source>
        <dbReference type="ARBA" id="ARBA00012913"/>
    </source>
</evidence>
<dbReference type="InterPro" id="IPR009081">
    <property type="entry name" value="PP-bd_ACP"/>
</dbReference>
<dbReference type="PROSITE" id="PS00012">
    <property type="entry name" value="PHOSPHOPANTETHEINE"/>
    <property type="match status" value="1"/>
</dbReference>
<evidence type="ECO:0000259" key="18">
    <source>
        <dbReference type="PROSITE" id="PS50075"/>
    </source>
</evidence>
<evidence type="ECO:0000256" key="1">
    <source>
        <dbReference type="ARBA" id="ARBA00001957"/>
    </source>
</evidence>
<dbReference type="GO" id="GO:0004043">
    <property type="term" value="F:L-aminoadipate-semialdehyde dehydrogenase [NAD(P)+] activity"/>
    <property type="evidence" value="ECO:0007669"/>
    <property type="project" value="UniProtKB-EC"/>
</dbReference>
<dbReference type="InterPro" id="IPR020845">
    <property type="entry name" value="AMP-binding_CS"/>
</dbReference>
<evidence type="ECO:0000256" key="13">
    <source>
        <dbReference type="ARBA" id="ARBA00031335"/>
    </source>
</evidence>
<dbReference type="EMBL" id="SWFS01000209">
    <property type="protein sequence ID" value="KAA8914093.1"/>
    <property type="molecule type" value="Genomic_DNA"/>
</dbReference>
<evidence type="ECO:0000256" key="14">
    <source>
        <dbReference type="ARBA" id="ARBA00032195"/>
    </source>
</evidence>
<dbReference type="Pfam" id="PF00501">
    <property type="entry name" value="AMP-binding"/>
    <property type="match status" value="1"/>
</dbReference>
<evidence type="ECO:0000256" key="4">
    <source>
        <dbReference type="ARBA" id="ARBA00006432"/>
    </source>
</evidence>
<dbReference type="Gene3D" id="3.40.50.12780">
    <property type="entry name" value="N-terminal domain of ligase-like"/>
    <property type="match status" value="1"/>
</dbReference>
<dbReference type="OrthoDB" id="329835at2759"/>
<evidence type="ECO:0000313" key="20">
    <source>
        <dbReference type="Proteomes" id="UP000761534"/>
    </source>
</evidence>
<evidence type="ECO:0000256" key="17">
    <source>
        <dbReference type="ARBA" id="ARBA00049537"/>
    </source>
</evidence>
<dbReference type="Gene3D" id="3.40.50.720">
    <property type="entry name" value="NAD(P)-binding Rossmann-like Domain"/>
    <property type="match status" value="1"/>
</dbReference>
<dbReference type="InterPro" id="IPR020806">
    <property type="entry name" value="PKS_PP-bd"/>
</dbReference>
<comment type="catalytic activity">
    <reaction evidence="17">
        <text>(S)-2-amino-6-oxohexanoate + NADP(+) + H2O = L-2-aminoadipate + NADPH + 2 H(+)</text>
        <dbReference type="Rhea" id="RHEA:12304"/>
        <dbReference type="ChEBI" id="CHEBI:15377"/>
        <dbReference type="ChEBI" id="CHEBI:15378"/>
        <dbReference type="ChEBI" id="CHEBI:57783"/>
        <dbReference type="ChEBI" id="CHEBI:58321"/>
        <dbReference type="ChEBI" id="CHEBI:58349"/>
        <dbReference type="ChEBI" id="CHEBI:58672"/>
        <dbReference type="EC" id="1.2.1.31"/>
    </reaction>
</comment>
<dbReference type="InterPro" id="IPR013120">
    <property type="entry name" value="FAR_NAD-bd"/>
</dbReference>
<dbReference type="CDD" id="cd05235">
    <property type="entry name" value="SDR_e1"/>
    <property type="match status" value="1"/>
</dbReference>
<dbReference type="Gene3D" id="3.30.559.30">
    <property type="entry name" value="Nonribosomal peptide synthetase, condensation domain"/>
    <property type="match status" value="1"/>
</dbReference>
<evidence type="ECO:0000256" key="12">
    <source>
        <dbReference type="ARBA" id="ARBA00023154"/>
    </source>
</evidence>
<dbReference type="VEuPathDB" id="FungiDB:TRICI_002990"/>
<keyword evidence="11" id="KW-0560">Oxidoreductase</keyword>
<dbReference type="GO" id="GO:0031177">
    <property type="term" value="F:phosphopantetheine binding"/>
    <property type="evidence" value="ECO:0007669"/>
    <property type="project" value="InterPro"/>
</dbReference>
<dbReference type="SMART" id="SM00823">
    <property type="entry name" value="PKS_PP"/>
    <property type="match status" value="1"/>
</dbReference>
<dbReference type="Gene3D" id="3.30.300.30">
    <property type="match status" value="1"/>
</dbReference>
<dbReference type="Proteomes" id="UP000761534">
    <property type="component" value="Unassembled WGS sequence"/>
</dbReference>
<dbReference type="InterPro" id="IPR036736">
    <property type="entry name" value="ACP-like_sf"/>
</dbReference>
<comment type="pathway">
    <text evidence="3">Amino-acid biosynthesis; L-lysine biosynthesis via AAA pathway; L-lysine from L-alpha-aminoadipate (fungal route): step 1/3.</text>
</comment>
<evidence type="ECO:0000256" key="3">
    <source>
        <dbReference type="ARBA" id="ARBA00004827"/>
    </source>
</evidence>
<evidence type="ECO:0000256" key="6">
    <source>
        <dbReference type="ARBA" id="ARBA00013073"/>
    </source>
</evidence>
<comment type="caution">
    <text evidence="19">The sequence shown here is derived from an EMBL/GenBank/DDBJ whole genome shotgun (WGS) entry which is preliminary data.</text>
</comment>
<evidence type="ECO:0000256" key="10">
    <source>
        <dbReference type="ARBA" id="ARBA00022857"/>
    </source>
</evidence>
<dbReference type="PROSITE" id="PS50075">
    <property type="entry name" value="CARRIER"/>
    <property type="match status" value="1"/>
</dbReference>
<protein>
    <recommendedName>
        <fullName evidence="14">Alpha-aminoadipate reductase</fullName>
        <ecNumber evidence="6">1.2.1.31</ecNumber>
        <ecNumber evidence="5">1.2.1.95</ecNumber>
    </recommendedName>
    <alternativeName>
        <fullName evidence="13">L-aminoadipate-semialdehyde dehydrogenase</fullName>
    </alternativeName>
</protein>
<name>A0A642V489_9ASCO</name>
<dbReference type="SUPFAM" id="SSF56801">
    <property type="entry name" value="Acetyl-CoA synthetase-like"/>
    <property type="match status" value="1"/>
</dbReference>
<evidence type="ECO:0000256" key="11">
    <source>
        <dbReference type="ARBA" id="ARBA00023002"/>
    </source>
</evidence>
<comment type="catalytic activity">
    <reaction evidence="15">
        <text>(S)-2-amino-6-oxohexanoate + AMP + diphosphate + NADP(+) = L-2-aminoadipate + ATP + NADPH + H(+)</text>
        <dbReference type="Rhea" id="RHEA:46936"/>
        <dbReference type="ChEBI" id="CHEBI:15378"/>
        <dbReference type="ChEBI" id="CHEBI:30616"/>
        <dbReference type="ChEBI" id="CHEBI:33019"/>
        <dbReference type="ChEBI" id="CHEBI:57783"/>
        <dbReference type="ChEBI" id="CHEBI:58321"/>
        <dbReference type="ChEBI" id="CHEBI:58349"/>
        <dbReference type="ChEBI" id="CHEBI:58672"/>
        <dbReference type="ChEBI" id="CHEBI:456215"/>
        <dbReference type="EC" id="1.2.1.95"/>
    </reaction>
</comment>
<accession>A0A642V489</accession>
<dbReference type="PANTHER" id="PTHR44845">
    <property type="entry name" value="CARRIER DOMAIN-CONTAINING PROTEIN"/>
    <property type="match status" value="1"/>
</dbReference>
<evidence type="ECO:0000256" key="15">
    <source>
        <dbReference type="ARBA" id="ARBA00048260"/>
    </source>
</evidence>
<dbReference type="GO" id="GO:0019878">
    <property type="term" value="P:lysine biosynthetic process via aminoadipic acid"/>
    <property type="evidence" value="ECO:0007669"/>
    <property type="project" value="UniProtKB-UniPathway"/>
</dbReference>
<dbReference type="FunFam" id="3.30.300.30:FF:000035">
    <property type="entry name" value="L-2-aminoadipate reductase large subunit"/>
    <property type="match status" value="1"/>
</dbReference>
<dbReference type="InterPro" id="IPR042099">
    <property type="entry name" value="ANL_N_sf"/>
</dbReference>
<dbReference type="SUPFAM" id="SSF51735">
    <property type="entry name" value="NAD(P)-binding Rossmann-fold domains"/>
    <property type="match status" value="1"/>
</dbReference>
<dbReference type="InterPro" id="IPR010080">
    <property type="entry name" value="Thioester_reductase-like_dom"/>
</dbReference>
<dbReference type="PROSITE" id="PS00455">
    <property type="entry name" value="AMP_BINDING"/>
    <property type="match status" value="1"/>
</dbReference>
<evidence type="ECO:0000256" key="9">
    <source>
        <dbReference type="ARBA" id="ARBA00022605"/>
    </source>
</evidence>
<keyword evidence="10" id="KW-0521">NADP</keyword>
<reference evidence="19" key="1">
    <citation type="journal article" date="2019" name="G3 (Bethesda)">
        <title>Genome Assemblies of Two Rare Opportunistic Yeast Pathogens: Diutina rugosa (syn. Candida rugosa) and Trichomonascus ciferrii (syn. Candida ciferrii).</title>
        <authorList>
            <person name="Mixao V."/>
            <person name="Saus E."/>
            <person name="Hansen A.P."/>
            <person name="Lass-Florl C."/>
            <person name="Gabaldon T."/>
        </authorList>
    </citation>
    <scope>NUCLEOTIDE SEQUENCE</scope>
    <source>
        <strain evidence="19">CBS 4856</strain>
    </source>
</reference>
<dbReference type="InterPro" id="IPR010071">
    <property type="entry name" value="AA_adenyl_dom"/>
</dbReference>
<dbReference type="NCBIfam" id="TIGR03443">
    <property type="entry name" value="alpha_am_amid"/>
    <property type="match status" value="1"/>
</dbReference>
<feature type="domain" description="Carrier" evidence="18">
    <location>
        <begin position="846"/>
        <end position="923"/>
    </location>
</feature>
<dbReference type="PANTHER" id="PTHR44845:SF1">
    <property type="entry name" value="L-2-AMINOADIPATE REDUCTASE"/>
    <property type="match status" value="1"/>
</dbReference>
<keyword evidence="20" id="KW-1185">Reference proteome</keyword>
<proteinExistence type="inferred from homology"/>
<dbReference type="InterPro" id="IPR036291">
    <property type="entry name" value="NAD(P)-bd_dom_sf"/>
</dbReference>
<dbReference type="Pfam" id="PF07993">
    <property type="entry name" value="NAD_binding_4"/>
    <property type="match status" value="1"/>
</dbReference>
<dbReference type="SUPFAM" id="SSF52777">
    <property type="entry name" value="CoA-dependent acyltransferases"/>
    <property type="match status" value="1"/>
</dbReference>
<comment type="similarity">
    <text evidence="4">Belongs to the ATP-dependent AMP-binding enzyme family.</text>
</comment>
<dbReference type="InterPro" id="IPR014397">
    <property type="entry name" value="Lys2"/>
</dbReference>
<dbReference type="Pfam" id="PF00550">
    <property type="entry name" value="PP-binding"/>
    <property type="match status" value="1"/>
</dbReference>
<comment type="function">
    <text evidence="2">Catalyzes the activation of alpha-aminoadipate by ATP-dependent adenylation and the reduction of activated alpha-aminoadipate by NADPH. The activated alpha-aminoadipate is bound to the phosphopantheinyl group of the enzyme itself before it is reduced to (S)-2-amino-6-oxohexanoate.</text>
</comment>
<dbReference type="EC" id="1.2.1.95" evidence="5"/>
<dbReference type="InterPro" id="IPR000873">
    <property type="entry name" value="AMP-dep_synth/lig_dom"/>
</dbReference>
<comment type="cofactor">
    <cofactor evidence="1">
        <name>pantetheine 4'-phosphate</name>
        <dbReference type="ChEBI" id="CHEBI:47942"/>
    </cofactor>
</comment>
<evidence type="ECO:0000256" key="16">
    <source>
        <dbReference type="ARBA" id="ARBA00048414"/>
    </source>
</evidence>
<comment type="catalytic activity">
    <reaction evidence="16">
        <text>(S)-2-amino-6-oxohexanoate + NAD(+) + H2O = L-2-aminoadipate + NADH + 2 H(+)</text>
        <dbReference type="Rhea" id="RHEA:12308"/>
        <dbReference type="ChEBI" id="CHEBI:15377"/>
        <dbReference type="ChEBI" id="CHEBI:15378"/>
        <dbReference type="ChEBI" id="CHEBI:57540"/>
        <dbReference type="ChEBI" id="CHEBI:57945"/>
        <dbReference type="ChEBI" id="CHEBI:58321"/>
        <dbReference type="ChEBI" id="CHEBI:58672"/>
        <dbReference type="EC" id="1.2.1.31"/>
    </reaction>
</comment>
<dbReference type="InterPro" id="IPR006162">
    <property type="entry name" value="Ppantetheine_attach_site"/>
</dbReference>
<evidence type="ECO:0000256" key="8">
    <source>
        <dbReference type="ARBA" id="ARBA00022553"/>
    </source>
</evidence>
<keyword evidence="12" id="KW-0457">Lysine biosynthesis</keyword>
<dbReference type="FunFam" id="3.40.50.720:FF:000787">
    <property type="entry name" value="L-2-aminoadipate reductase"/>
    <property type="match status" value="1"/>
</dbReference>
<evidence type="ECO:0000256" key="7">
    <source>
        <dbReference type="ARBA" id="ARBA00022450"/>
    </source>
</evidence>
<dbReference type="PIRSF" id="PIRSF001617">
    <property type="entry name" value="Alpha-AR"/>
    <property type="match status" value="1"/>
</dbReference>
<dbReference type="InterPro" id="IPR045851">
    <property type="entry name" value="AMP-bd_C_sf"/>
</dbReference>
<gene>
    <name evidence="19" type="ORF">TRICI_002990</name>
</gene>
<dbReference type="UniPathway" id="UPA00033">
    <property type="reaction ID" value="UER00032"/>
</dbReference>
<dbReference type="NCBIfam" id="TIGR01733">
    <property type="entry name" value="AA-adenyl-dom"/>
    <property type="match status" value="1"/>
</dbReference>
<keyword evidence="9" id="KW-0028">Amino-acid biosynthesis</keyword>
<dbReference type="NCBIfam" id="TIGR01746">
    <property type="entry name" value="Thioester-redct"/>
    <property type="match status" value="1"/>
</dbReference>
<keyword evidence="7" id="KW-0596">Phosphopantetheine</keyword>
<organism evidence="19 20">
    <name type="scientific">Trichomonascus ciferrii</name>
    <dbReference type="NCBI Taxonomy" id="44093"/>
    <lineage>
        <taxon>Eukaryota</taxon>
        <taxon>Fungi</taxon>
        <taxon>Dikarya</taxon>
        <taxon>Ascomycota</taxon>
        <taxon>Saccharomycotina</taxon>
        <taxon>Dipodascomycetes</taxon>
        <taxon>Dipodascales</taxon>
        <taxon>Trichomonascaceae</taxon>
        <taxon>Trichomonascus</taxon>
        <taxon>Trichomonascus ciferrii complex</taxon>
    </lineage>
</organism>
<dbReference type="SUPFAM" id="SSF47336">
    <property type="entry name" value="ACP-like"/>
    <property type="match status" value="1"/>
</dbReference>
<dbReference type="Gene3D" id="1.10.1200.10">
    <property type="entry name" value="ACP-like"/>
    <property type="match status" value="1"/>
</dbReference>
<evidence type="ECO:0000313" key="19">
    <source>
        <dbReference type="EMBL" id="KAA8914093.1"/>
    </source>
</evidence>
<evidence type="ECO:0000256" key="2">
    <source>
        <dbReference type="ARBA" id="ARBA00003499"/>
    </source>
</evidence>
<dbReference type="EC" id="1.2.1.31" evidence="6"/>
<sequence length="1394" mass="154129">MVKLWAEKLQDSTLSVLPNDFVRPGDGKLVEATHEIELDAETKKSLESLCSGDSSETPFTVSLAAFTTLVFRLTGDEDIVFGANTPQGSSFVLRSNVTGELPFKDLVKSVADHQIFGERNPVSPGDLASHIQKKNKLQDPPILFRTSFLHRTSNSAIDSSCDISVFFSNSVFCFHYNSLLFKKERVSVMAEQLLQIINIAAQEPTKPIGAINLITPSQVPVLPDPTKDLNWNKFGGAIHDIFDKNAQNHPDWPCVVETASFMDPNSKNRTFTYKQINEASNVLAHHLIQSGVVIGDVVMVYAYRGVDLVVAVMGVLKAGATFSVIDPAYPPSRQNIYLSVAKPQALVVLKKAGQLSDEVQQYIDDNLSLKTHVPELEIFSDGYLAGGQKNGEDILAKATAHKHESTGVVVGPDCNPTLSFTSGSEGVPKGVKGRHFSLTYYFPWMAQRFGLSENDKFTMLSGIAHDPIQRDIFTPLFLGAQLLVPTSDDIGTPGKLAEWMGIHGATVTHLTPAMGQLLSAQATHEIPSLHHAFFVGDVLTKRDCLRLQKLAENVFIVNMYGTTETQRSVSYFEVASQATDPAFLKAQKDTMPAGQGMLDVQLLVVNRNDRKQTCGVGEVGEIYVRGAGLAEGYLQLPELTAEKFVKNWFVDEQKWKDQDKDNGEPWRKYWFGPRDRLYRTGDLGRYRADGDVECSGRADDQVKIRGFRIELGEIDTHLSRHPLVRENVTLVRRNKDEEPTLISYIVPQEGKELDAFVSQEENDEDEDDTMVNGLVRYRHLIKDIKSYLKGKLPTYAVPTVVVPLHQMPLNPNGKIDKPKLPFPDTAQLAAVAERAAKHSGEGSEETIFTPEEAEVRDLWLEVLPQKPISVEPSDSFFDLGGHSILATQMIFELRRKLAIEVPLGLIFKEPTIAGFAREISKLKDQDNVMVTNDQKDPQEKFAAQLTKEPEYAADAEELISTALPASFVSKDTPLSTKETITVFVTGATGFLGTFLVRDLLERSNVDVKVIAHVRAADKTKGMERLRNSGIAFGTWKDSYESRIEPLIGNLEEKQFGLDDSSWKRLADSVDVIIHNGALVHWVYPYSKLRGANVISTMNVMDMCTTGKAKYFTFVSSTSTVDNEHYIKLSDSIVSQGGAGIPESDDLEGSRTGLGTGYGQSKWASEKIIREAGKRGLRGTIVRPGYVLGDSTRGVSSTDDFLLRMVKGCIELGLTPDIYNTVNMVPVDHVARVVTASALHPADPSNLVVAQVTSHPRLRFNQFLGTLAEYGYETKQTEYTNWRLELERYVIKHNDNALFPLLHFVLDDLPQSTKAPELDDTNAKKSLRADAVWTGEDLSKGHGVTKKIVGVYLAYLIAIGFLPNPQAKGTEALPRLDIDKSVLEKLASVGGRSNK</sequence>
<keyword evidence="8" id="KW-0597">Phosphoprotein</keyword>